<accession>A0A381XPS5</accession>
<feature type="transmembrane region" description="Helical" evidence="1">
    <location>
        <begin position="125"/>
        <end position="143"/>
    </location>
</feature>
<organism evidence="2">
    <name type="scientific">marine metagenome</name>
    <dbReference type="NCBI Taxonomy" id="408172"/>
    <lineage>
        <taxon>unclassified sequences</taxon>
        <taxon>metagenomes</taxon>
        <taxon>ecological metagenomes</taxon>
    </lineage>
</organism>
<keyword evidence="1" id="KW-1133">Transmembrane helix</keyword>
<gene>
    <name evidence="2" type="ORF">METZ01_LOCUS119336</name>
</gene>
<proteinExistence type="predicted"/>
<name>A0A381XPS5_9ZZZZ</name>
<dbReference type="EMBL" id="UINC01015864">
    <property type="protein sequence ID" value="SVA66482.1"/>
    <property type="molecule type" value="Genomic_DNA"/>
</dbReference>
<keyword evidence="1" id="KW-0472">Membrane</keyword>
<keyword evidence="1" id="KW-0812">Transmembrane</keyword>
<protein>
    <recommendedName>
        <fullName evidence="3">PEGA domain-containing protein</fullName>
    </recommendedName>
</protein>
<evidence type="ECO:0000256" key="1">
    <source>
        <dbReference type="SAM" id="Phobius"/>
    </source>
</evidence>
<sequence length="145" mass="16510">MHFVKLCVIYVSISFVYTQEVDTVSSGFAVYTGFLDIKADSLGVPLFIDGVFIGETPIVDPIPVLPGFHEVSYLPPEETERVRDHIMFSDAVKRIYVPPGAVKQVFLYYQNQYSYLKAARAQARVVRYVGIAFIIFFMELIWLSI</sequence>
<dbReference type="AlphaFoldDB" id="A0A381XPS5"/>
<reference evidence="2" key="1">
    <citation type="submission" date="2018-05" db="EMBL/GenBank/DDBJ databases">
        <authorList>
            <person name="Lanie J.A."/>
            <person name="Ng W.-L."/>
            <person name="Kazmierczak K.M."/>
            <person name="Andrzejewski T.M."/>
            <person name="Davidsen T.M."/>
            <person name="Wayne K.J."/>
            <person name="Tettelin H."/>
            <person name="Glass J.I."/>
            <person name="Rusch D."/>
            <person name="Podicherti R."/>
            <person name="Tsui H.-C.T."/>
            <person name="Winkler M.E."/>
        </authorList>
    </citation>
    <scope>NUCLEOTIDE SEQUENCE</scope>
</reference>
<evidence type="ECO:0008006" key="3">
    <source>
        <dbReference type="Google" id="ProtNLM"/>
    </source>
</evidence>
<evidence type="ECO:0000313" key="2">
    <source>
        <dbReference type="EMBL" id="SVA66482.1"/>
    </source>
</evidence>